<sequence length="149" mass="15560">MKVSLRFVAPVVSLVVGIAGTSLSGGCGSSAPPPGPSTVRGRVVQRPAGGRGPGGVRPRPAARRLGQAGPRRNRTRRPLRPSARGLPHIPVGWYRIALAPAPLVPGPLSENPEPVFPAKLARPDLSGLEREVQVGKDHVFDFAVEVPNG</sequence>
<evidence type="ECO:0000256" key="2">
    <source>
        <dbReference type="SAM" id="SignalP"/>
    </source>
</evidence>
<feature type="compositionally biased region" description="Low complexity" evidence="1">
    <location>
        <begin position="37"/>
        <end position="48"/>
    </location>
</feature>
<keyword evidence="4" id="KW-1185">Reference proteome</keyword>
<feature type="signal peptide" evidence="2">
    <location>
        <begin position="1"/>
        <end position="24"/>
    </location>
</feature>
<feature type="region of interest" description="Disordered" evidence="1">
    <location>
        <begin position="23"/>
        <end position="87"/>
    </location>
</feature>
<evidence type="ECO:0000313" key="3">
    <source>
        <dbReference type="EMBL" id="QJW96303.1"/>
    </source>
</evidence>
<keyword evidence="2" id="KW-0732">Signal</keyword>
<dbReference type="PROSITE" id="PS51257">
    <property type="entry name" value="PROKAR_LIPOPROTEIN"/>
    <property type="match status" value="1"/>
</dbReference>
<dbReference type="Proteomes" id="UP000503447">
    <property type="component" value="Chromosome"/>
</dbReference>
<proteinExistence type="predicted"/>
<evidence type="ECO:0000256" key="1">
    <source>
        <dbReference type="SAM" id="MobiDB-lite"/>
    </source>
</evidence>
<accession>A0A6M5YSM3</accession>
<reference evidence="4" key="1">
    <citation type="submission" date="2020-05" db="EMBL/GenBank/DDBJ databases">
        <title>Frigoriglobus tundricola gen. nov., sp. nov., a psychrotolerant cellulolytic planctomycete of the family Gemmataceae with two divergent copies of 16S rRNA gene.</title>
        <authorList>
            <person name="Kulichevskaya I.S."/>
            <person name="Ivanova A.A."/>
            <person name="Naumoff D.G."/>
            <person name="Beletsky A.V."/>
            <person name="Rijpstra W.I.C."/>
            <person name="Sinninghe Damste J.S."/>
            <person name="Mardanov A.V."/>
            <person name="Ravin N.V."/>
            <person name="Dedysh S.N."/>
        </authorList>
    </citation>
    <scope>NUCLEOTIDE SEQUENCE [LARGE SCALE GENOMIC DNA]</scope>
    <source>
        <strain evidence="4">PL17</strain>
    </source>
</reference>
<dbReference type="AlphaFoldDB" id="A0A6M5YSM3"/>
<feature type="chain" id="PRO_5027055992" evidence="2">
    <location>
        <begin position="25"/>
        <end position="149"/>
    </location>
</feature>
<protein>
    <submittedName>
        <fullName evidence="3">Uncharacterized protein</fullName>
    </submittedName>
</protein>
<dbReference type="EMBL" id="CP053452">
    <property type="protein sequence ID" value="QJW96303.1"/>
    <property type="molecule type" value="Genomic_DNA"/>
</dbReference>
<gene>
    <name evidence="3" type="ORF">FTUN_3860</name>
</gene>
<organism evidence="3 4">
    <name type="scientific">Frigoriglobus tundricola</name>
    <dbReference type="NCBI Taxonomy" id="2774151"/>
    <lineage>
        <taxon>Bacteria</taxon>
        <taxon>Pseudomonadati</taxon>
        <taxon>Planctomycetota</taxon>
        <taxon>Planctomycetia</taxon>
        <taxon>Gemmatales</taxon>
        <taxon>Gemmataceae</taxon>
        <taxon>Frigoriglobus</taxon>
    </lineage>
</organism>
<evidence type="ECO:0000313" key="4">
    <source>
        <dbReference type="Proteomes" id="UP000503447"/>
    </source>
</evidence>
<name>A0A6M5YSM3_9BACT</name>
<dbReference type="KEGG" id="ftj:FTUN_3860"/>